<name>A0A7U9KNM6_9ACTN</name>
<accession>A0A7U9KNM6</accession>
<dbReference type="Proteomes" id="UP000287830">
    <property type="component" value="Unassembled WGS sequence"/>
</dbReference>
<organism evidence="2 3">
    <name type="scientific">Streptomyces chrestomyceticus JCM 4735</name>
    <dbReference type="NCBI Taxonomy" id="1306181"/>
    <lineage>
        <taxon>Bacteria</taxon>
        <taxon>Bacillati</taxon>
        <taxon>Actinomycetota</taxon>
        <taxon>Actinomycetes</taxon>
        <taxon>Kitasatosporales</taxon>
        <taxon>Streptomycetaceae</taxon>
        <taxon>Streptomyces</taxon>
    </lineage>
</organism>
<dbReference type="InterPro" id="IPR050114">
    <property type="entry name" value="UPF0173_UPF0282_UlaG_hydrolase"/>
</dbReference>
<feature type="domain" description="Metallo-beta-lactamase" evidence="1">
    <location>
        <begin position="43"/>
        <end position="216"/>
    </location>
</feature>
<reference evidence="2 3" key="1">
    <citation type="submission" date="2018-11" db="EMBL/GenBank/DDBJ databases">
        <title>Whole genome sequence of Streptomyces chrestomyceticus NBRC 13444(T).</title>
        <authorList>
            <person name="Komaki H."/>
            <person name="Tamura T."/>
        </authorList>
    </citation>
    <scope>NUCLEOTIDE SEQUENCE [LARGE SCALE GENOMIC DNA]</scope>
    <source>
        <strain evidence="2 3">NBRC 13444</strain>
    </source>
</reference>
<gene>
    <name evidence="2" type="ORF">OEIGOIKO_00269</name>
</gene>
<dbReference type="AlphaFoldDB" id="A0A7U9KNM6"/>
<dbReference type="EMBL" id="BHZC01000001">
    <property type="protein sequence ID" value="GCD32554.1"/>
    <property type="molecule type" value="Genomic_DNA"/>
</dbReference>
<evidence type="ECO:0000313" key="3">
    <source>
        <dbReference type="Proteomes" id="UP000287830"/>
    </source>
</evidence>
<dbReference type="GeneID" id="95619356"/>
<dbReference type="InterPro" id="IPR001279">
    <property type="entry name" value="Metallo-B-lactamas"/>
</dbReference>
<protein>
    <recommendedName>
        <fullName evidence="1">Metallo-beta-lactamase domain-containing protein</fullName>
    </recommendedName>
</protein>
<comment type="caution">
    <text evidence="2">The sequence shown here is derived from an EMBL/GenBank/DDBJ whole genome shotgun (WGS) entry which is preliminary data.</text>
</comment>
<dbReference type="Pfam" id="PF12706">
    <property type="entry name" value="Lactamase_B_2"/>
    <property type="match status" value="1"/>
</dbReference>
<dbReference type="RefSeq" id="WP_125043118.1">
    <property type="nucleotide sequence ID" value="NZ_BHZC01000001.1"/>
</dbReference>
<dbReference type="InterPro" id="IPR036866">
    <property type="entry name" value="RibonucZ/Hydroxyglut_hydro"/>
</dbReference>
<evidence type="ECO:0000313" key="2">
    <source>
        <dbReference type="EMBL" id="GCD32554.1"/>
    </source>
</evidence>
<dbReference type="PANTHER" id="PTHR43546">
    <property type="entry name" value="UPF0173 METAL-DEPENDENT HYDROLASE MJ1163-RELATED"/>
    <property type="match status" value="1"/>
</dbReference>
<sequence length="263" mass="28764">MRLRRLGWAGAELEHAGRTLVIDLIEDASPLYSDEEFPAASRPGETVAALVTHLHTDHADPVAIRKALAPGAPVYRPEPVTGPGDDLKWTCEAEASFREHGVATEVLRPWEERSAGPFRIGAGPSLDGLGDPQLSWVVECDGLRVFHGGDTIFHGHWWSIARRFGPVDVAFVPINGPVVELPHLQPPSPFHAAMLPEEAAVAAHILGARIAVPMHYGTLNKPPIYVETPRAVERFERRARELGITPLVVPYGEWFEPSVAPVH</sequence>
<dbReference type="Gene3D" id="3.60.15.10">
    <property type="entry name" value="Ribonuclease Z/Hydroxyacylglutathione hydrolase-like"/>
    <property type="match status" value="1"/>
</dbReference>
<dbReference type="OrthoDB" id="3190691at2"/>
<evidence type="ECO:0000259" key="1">
    <source>
        <dbReference type="Pfam" id="PF12706"/>
    </source>
</evidence>
<proteinExistence type="predicted"/>
<dbReference type="PANTHER" id="PTHR43546:SF3">
    <property type="entry name" value="UPF0173 METAL-DEPENDENT HYDROLASE MJ1163"/>
    <property type="match status" value="1"/>
</dbReference>
<dbReference type="SUPFAM" id="SSF56281">
    <property type="entry name" value="Metallo-hydrolase/oxidoreductase"/>
    <property type="match status" value="1"/>
</dbReference>